<sequence length="122" mass="14624">MDGDHVTPYRHLETPRRDGSHHGRSQFSEHRRSRSRSYSRGLQQREESLKREQARLHRLEQDLQKERDREQRRRTSGARGSRLPDERSNKRRGSPSPDRHTKRSRTISFGNRFGLRPDLKML</sequence>
<protein>
    <submittedName>
        <fullName evidence="2">Uncharacterized protein</fullName>
    </submittedName>
</protein>
<reference evidence="2 3" key="1">
    <citation type="journal article" date="2017" name="BMC Biol.">
        <title>Genomic innovations, transcriptional plasticity and gene loss underlying the evolution and divergence of two highly polyphagous and invasive Helicoverpa pest species.</title>
        <authorList>
            <person name="Pearce S.L."/>
            <person name="Clarke D.F."/>
            <person name="East P.D."/>
            <person name="Elfekih S."/>
            <person name="Gordon K.H."/>
            <person name="Jermiin L.S."/>
            <person name="McGaughran A."/>
            <person name="Oakeshott J.G."/>
            <person name="Papanikolaou A."/>
            <person name="Perera O.P."/>
            <person name="Rane R.V."/>
            <person name="Richards S."/>
            <person name="Tay W.T."/>
            <person name="Walsh T.K."/>
            <person name="Anderson A."/>
            <person name="Anderson C.J."/>
            <person name="Asgari S."/>
            <person name="Board P.G."/>
            <person name="Bretschneider A."/>
            <person name="Campbell P.M."/>
            <person name="Chertemps T."/>
            <person name="Christeller J.T."/>
            <person name="Coppin C.W."/>
            <person name="Downes S.J."/>
            <person name="Duan G."/>
            <person name="Farnsworth C.A."/>
            <person name="Good R.T."/>
            <person name="Han L.B."/>
            <person name="Han Y.C."/>
            <person name="Hatje K."/>
            <person name="Horne I."/>
            <person name="Huang Y.P."/>
            <person name="Hughes D.S."/>
            <person name="Jacquin-Joly E."/>
            <person name="James W."/>
            <person name="Jhangiani S."/>
            <person name="Kollmar M."/>
            <person name="Kuwar S.S."/>
            <person name="Li S."/>
            <person name="Liu N.Y."/>
            <person name="Maibeche M.T."/>
            <person name="Miller J.R."/>
            <person name="Montagne N."/>
            <person name="Perry T."/>
            <person name="Qu J."/>
            <person name="Song S.V."/>
            <person name="Sutton G.G."/>
            <person name="Vogel H."/>
            <person name="Walenz B.P."/>
            <person name="Xu W."/>
            <person name="Zhang H.J."/>
            <person name="Zou Z."/>
            <person name="Batterham P."/>
            <person name="Edwards O.R."/>
            <person name="Feyereisen R."/>
            <person name="Gibbs R.A."/>
            <person name="Heckel D.G."/>
            <person name="McGrath A."/>
            <person name="Robin C."/>
            <person name="Scherer S.E."/>
            <person name="Worley K.C."/>
            <person name="Wu Y.D."/>
        </authorList>
    </citation>
    <scope>NUCLEOTIDE SEQUENCE [LARGE SCALE GENOMIC DNA]</scope>
    <source>
        <strain evidence="2">Harm_GR_Male_#8</strain>
        <tissue evidence="2">Whole organism</tissue>
    </source>
</reference>
<dbReference type="EMBL" id="KZ149934">
    <property type="protein sequence ID" value="PZC77230.1"/>
    <property type="molecule type" value="Genomic_DNA"/>
</dbReference>
<evidence type="ECO:0000313" key="3">
    <source>
        <dbReference type="Proteomes" id="UP000249218"/>
    </source>
</evidence>
<name>A0A2W1BWP8_HELAM</name>
<proteinExistence type="predicted"/>
<keyword evidence="3" id="KW-1185">Reference proteome</keyword>
<gene>
    <name evidence="2" type="primary">HaOG203637</name>
    <name evidence="2" type="ORF">B5X24_HaOG203637</name>
</gene>
<feature type="compositionally biased region" description="Basic and acidic residues" evidence="1">
    <location>
        <begin position="1"/>
        <end position="21"/>
    </location>
</feature>
<evidence type="ECO:0000313" key="2">
    <source>
        <dbReference type="EMBL" id="PZC77230.1"/>
    </source>
</evidence>
<feature type="region of interest" description="Disordered" evidence="1">
    <location>
        <begin position="1"/>
        <end position="122"/>
    </location>
</feature>
<feature type="compositionally biased region" description="Basic and acidic residues" evidence="1">
    <location>
        <begin position="43"/>
        <end position="73"/>
    </location>
</feature>
<evidence type="ECO:0000256" key="1">
    <source>
        <dbReference type="SAM" id="MobiDB-lite"/>
    </source>
</evidence>
<organism evidence="2 3">
    <name type="scientific">Helicoverpa armigera</name>
    <name type="common">Cotton bollworm</name>
    <name type="synonym">Heliothis armigera</name>
    <dbReference type="NCBI Taxonomy" id="29058"/>
    <lineage>
        <taxon>Eukaryota</taxon>
        <taxon>Metazoa</taxon>
        <taxon>Ecdysozoa</taxon>
        <taxon>Arthropoda</taxon>
        <taxon>Hexapoda</taxon>
        <taxon>Insecta</taxon>
        <taxon>Pterygota</taxon>
        <taxon>Neoptera</taxon>
        <taxon>Endopterygota</taxon>
        <taxon>Lepidoptera</taxon>
        <taxon>Glossata</taxon>
        <taxon>Ditrysia</taxon>
        <taxon>Noctuoidea</taxon>
        <taxon>Noctuidae</taxon>
        <taxon>Heliothinae</taxon>
        <taxon>Helicoverpa</taxon>
    </lineage>
</organism>
<dbReference type="AlphaFoldDB" id="A0A2W1BWP8"/>
<dbReference type="Proteomes" id="UP000249218">
    <property type="component" value="Unassembled WGS sequence"/>
</dbReference>
<accession>A0A2W1BWP8</accession>